<evidence type="ECO:0000256" key="1">
    <source>
        <dbReference type="SAM" id="MobiDB-lite"/>
    </source>
</evidence>
<feature type="compositionally biased region" description="Basic residues" evidence="1">
    <location>
        <begin position="746"/>
        <end position="755"/>
    </location>
</feature>
<evidence type="ECO:0000313" key="4">
    <source>
        <dbReference type="EMBL" id="CAI2386209.1"/>
    </source>
</evidence>
<evidence type="ECO:0000259" key="2">
    <source>
        <dbReference type="PROSITE" id="PS50054"/>
    </source>
</evidence>
<dbReference type="PROSITE" id="PS50056">
    <property type="entry name" value="TYR_PHOSPHATASE_2"/>
    <property type="match status" value="1"/>
</dbReference>
<dbReference type="PANTHER" id="PTHR46653">
    <property type="entry name" value="SPECIFICITY PROTEIN PHOSPHATASE, PUTATIVE-RELATED"/>
    <property type="match status" value="1"/>
</dbReference>
<dbReference type="InterPro" id="IPR000340">
    <property type="entry name" value="Dual-sp_phosphatase_cat-dom"/>
</dbReference>
<gene>
    <name evidence="4" type="ORF">ECRASSUSDP1_LOCUS27815</name>
</gene>
<feature type="compositionally biased region" description="Basic and acidic residues" evidence="1">
    <location>
        <begin position="675"/>
        <end position="686"/>
    </location>
</feature>
<feature type="domain" description="Tyrosine specific protein phosphatases" evidence="3">
    <location>
        <begin position="108"/>
        <end position="169"/>
    </location>
</feature>
<feature type="domain" description="Tyrosine-protein phosphatase" evidence="2">
    <location>
        <begin position="41"/>
        <end position="188"/>
    </location>
</feature>
<dbReference type="EMBL" id="CAMPGE010028699">
    <property type="protein sequence ID" value="CAI2386209.1"/>
    <property type="molecule type" value="Genomic_DNA"/>
</dbReference>
<evidence type="ECO:0000313" key="5">
    <source>
        <dbReference type="Proteomes" id="UP001295684"/>
    </source>
</evidence>
<organism evidence="4 5">
    <name type="scientific">Euplotes crassus</name>
    <dbReference type="NCBI Taxonomy" id="5936"/>
    <lineage>
        <taxon>Eukaryota</taxon>
        <taxon>Sar</taxon>
        <taxon>Alveolata</taxon>
        <taxon>Ciliophora</taxon>
        <taxon>Intramacronucleata</taxon>
        <taxon>Spirotrichea</taxon>
        <taxon>Hypotrichia</taxon>
        <taxon>Euplotida</taxon>
        <taxon>Euplotidae</taxon>
        <taxon>Moneuplotes</taxon>
    </lineage>
</organism>
<sequence length="796" mass="90231">MNDQAVGENLNEEVQIEAPAVNMVDGIPQPPPLPMDKNMIGAIKVKDALFIGDELAAQDLEFVVNNKVTHIINCSGRQIANHWEPIGVAYLTFYWLDVDNQVLFDKEDKITNEIFNFIEEAHANGESVLVHSNRGQSRASAVLAVFFMQKYKWTLFKTLEFLNSRRPDLEIRAAFINQLSDFERRLTSQGRGPESGDWNEISNKIETNKDNYVENEELLLRNTFLNAQMGPIALYNNDDKNDKIKKNRLRWIDNGLNGNLRTNISEDDLIYKDQPEPVINHKIATVDLKSIIKAQFGDQNQKNLKIEFYKSDEQIDEEIKVLETDLQPLKTEDYSHKIKDGLESIKNSDPIVGNSAMGSTLPLPKKNNLFDKKISEESINKGMHNKNKKKLKLVNKQSIKKGAPKTQNYILENKRKVRKDSSKRKRSAKVREPLFRTEKGFMPHTKGVHRKSYSEGVRDSRKEAKKDVVINCKNLTNVKIQNSNWSTQNTHQYNILAIIKDNHGKNPQNSKKPKQKMCDKGLKKYSQGYTLNKLTKEGILNPAKTDHYVKVIKGKNKSKRLNTSKKRKVTSYEQRYSVNLKNSKPGLLSNSKGLYNGNYGERNTNLAHKHALSVSIGGGTFNRSKKEKDDLLSKSVGLDGLGSSHKFGSLKSTSKSEKLGAIKKSGPIKATIATDKSRMSKYEHLSSKFTENPPEKSTKKHKRRDKRPHSSTFIGNYKHEKELYSKIMGTHNKSKTKAIKTTSTGLKKKNTKRVRSASPGGLSNFISHKPGKYKEPQRVIGSGLYTISGKVSSKYS</sequence>
<dbReference type="InterPro" id="IPR020422">
    <property type="entry name" value="TYR_PHOSPHATASE_DUAL_dom"/>
</dbReference>
<feature type="compositionally biased region" description="Basic residues" evidence="1">
    <location>
        <begin position="698"/>
        <end position="709"/>
    </location>
</feature>
<dbReference type="SUPFAM" id="SSF52799">
    <property type="entry name" value="(Phosphotyrosine protein) phosphatases II"/>
    <property type="match status" value="1"/>
</dbReference>
<dbReference type="PANTHER" id="PTHR46653:SF1">
    <property type="entry name" value="SPECIFICITY PROTEIN PHOSPHATASE, PUTATIVE-RELATED"/>
    <property type="match status" value="1"/>
</dbReference>
<dbReference type="Gene3D" id="3.90.190.10">
    <property type="entry name" value="Protein tyrosine phosphatase superfamily"/>
    <property type="match status" value="1"/>
</dbReference>
<comment type="caution">
    <text evidence="4">The sequence shown here is derived from an EMBL/GenBank/DDBJ whole genome shotgun (WGS) entry which is preliminary data.</text>
</comment>
<dbReference type="Proteomes" id="UP001295684">
    <property type="component" value="Unassembled WGS sequence"/>
</dbReference>
<proteinExistence type="predicted"/>
<protein>
    <submittedName>
        <fullName evidence="4">Uncharacterized protein</fullName>
    </submittedName>
</protein>
<dbReference type="AlphaFoldDB" id="A0AAD2D9J2"/>
<dbReference type="Pfam" id="PF00782">
    <property type="entry name" value="DSPc"/>
    <property type="match status" value="1"/>
</dbReference>
<dbReference type="SMART" id="SM00195">
    <property type="entry name" value="DSPc"/>
    <property type="match status" value="1"/>
</dbReference>
<name>A0AAD2D9J2_EUPCR</name>
<evidence type="ECO:0000259" key="3">
    <source>
        <dbReference type="PROSITE" id="PS50056"/>
    </source>
</evidence>
<feature type="region of interest" description="Disordered" evidence="1">
    <location>
        <begin position="728"/>
        <end position="775"/>
    </location>
</feature>
<dbReference type="PROSITE" id="PS50054">
    <property type="entry name" value="TYR_PHOSPHATASE_DUAL"/>
    <property type="match status" value="1"/>
</dbReference>
<dbReference type="CDD" id="cd14498">
    <property type="entry name" value="DSP"/>
    <property type="match status" value="1"/>
</dbReference>
<accession>A0AAD2D9J2</accession>
<feature type="region of interest" description="Disordered" evidence="1">
    <location>
        <begin position="670"/>
        <end position="716"/>
    </location>
</feature>
<keyword evidence="5" id="KW-1185">Reference proteome</keyword>
<dbReference type="InterPro" id="IPR000387">
    <property type="entry name" value="Tyr_Pase_dom"/>
</dbReference>
<dbReference type="InterPro" id="IPR029021">
    <property type="entry name" value="Prot-tyrosine_phosphatase-like"/>
</dbReference>
<reference evidence="4" key="1">
    <citation type="submission" date="2023-07" db="EMBL/GenBank/DDBJ databases">
        <authorList>
            <consortium name="AG Swart"/>
            <person name="Singh M."/>
            <person name="Singh A."/>
            <person name="Seah K."/>
            <person name="Emmerich C."/>
        </authorList>
    </citation>
    <scope>NUCLEOTIDE SEQUENCE</scope>
    <source>
        <strain evidence="4">DP1</strain>
    </source>
</reference>